<organism evidence="2 3">
    <name type="scientific">Legionella londiniensis</name>
    <dbReference type="NCBI Taxonomy" id="45068"/>
    <lineage>
        <taxon>Bacteria</taxon>
        <taxon>Pseudomonadati</taxon>
        <taxon>Pseudomonadota</taxon>
        <taxon>Gammaproteobacteria</taxon>
        <taxon>Legionellales</taxon>
        <taxon>Legionellaceae</taxon>
        <taxon>Legionella</taxon>
    </lineage>
</organism>
<feature type="signal peptide" evidence="1">
    <location>
        <begin position="1"/>
        <end position="22"/>
    </location>
</feature>
<sequence length="302" mass="34468">MNAYHNNILYLFLLLFSIAVFADDAEPQGFQPTEPLRASWVFSGIIRNESGEQYGYFFQIKRHDDQFQALTALIDEQTKKVVLYEEDSAIIPDPAGNSWQIGHAFFSFNPINDSWVFGLKRKDKTGFNFKVDMLRSFANEPVIQVLRPGIKLIVSQTNRVNGHLHIGEETKEQFVTANSAWFRQVWLTEKQEHSHTFSGILCQFDDGSGFYSVNLKEDDAQDGAVAGFCDKEGQSKRMSQFVDLQEDKEQQSLWHIRIASPRMHLTLSDEIPEKHIRAGFFSQDNQSGFCLLNDATLGENIA</sequence>
<comment type="caution">
    <text evidence="2">The sequence shown here is derived from an EMBL/GenBank/DDBJ whole genome shotgun (WGS) entry which is preliminary data.</text>
</comment>
<evidence type="ECO:0000313" key="2">
    <source>
        <dbReference type="EMBL" id="KTD22932.1"/>
    </source>
</evidence>
<accession>A0A0W0VRU7</accession>
<keyword evidence="1" id="KW-0732">Signal</keyword>
<feature type="chain" id="PRO_5006915017" description="Phytase-like domain-containing protein" evidence="1">
    <location>
        <begin position="23"/>
        <end position="302"/>
    </location>
</feature>
<dbReference type="Proteomes" id="UP000054997">
    <property type="component" value="Unassembled WGS sequence"/>
</dbReference>
<gene>
    <name evidence="2" type="ORF">Llon_0322</name>
</gene>
<proteinExistence type="predicted"/>
<protein>
    <recommendedName>
        <fullName evidence="4">Phytase-like domain-containing protein</fullName>
    </recommendedName>
</protein>
<dbReference type="PATRIC" id="fig|45068.5.peg.342"/>
<evidence type="ECO:0000256" key="1">
    <source>
        <dbReference type="SAM" id="SignalP"/>
    </source>
</evidence>
<dbReference type="RefSeq" id="WP_058528343.1">
    <property type="nucleotide sequence ID" value="NZ_CAAAHZ010000004.1"/>
</dbReference>
<evidence type="ECO:0008006" key="4">
    <source>
        <dbReference type="Google" id="ProtNLM"/>
    </source>
</evidence>
<evidence type="ECO:0000313" key="3">
    <source>
        <dbReference type="Proteomes" id="UP000054997"/>
    </source>
</evidence>
<dbReference type="EMBL" id="LNYK01000003">
    <property type="protein sequence ID" value="KTD22932.1"/>
    <property type="molecule type" value="Genomic_DNA"/>
</dbReference>
<dbReference type="OrthoDB" id="5653897at2"/>
<dbReference type="AlphaFoldDB" id="A0A0W0VRU7"/>
<dbReference type="STRING" id="45068.Llon_0322"/>
<name>A0A0W0VRU7_9GAMM</name>
<keyword evidence="3" id="KW-1185">Reference proteome</keyword>
<reference evidence="2 3" key="1">
    <citation type="submission" date="2015-11" db="EMBL/GenBank/DDBJ databases">
        <title>Genomic analysis of 38 Legionella species identifies large and diverse effector repertoires.</title>
        <authorList>
            <person name="Burstein D."/>
            <person name="Amaro F."/>
            <person name="Zusman T."/>
            <person name="Lifshitz Z."/>
            <person name="Cohen O."/>
            <person name="Gilbert J.A."/>
            <person name="Pupko T."/>
            <person name="Shuman H.A."/>
            <person name="Segal G."/>
        </authorList>
    </citation>
    <scope>NUCLEOTIDE SEQUENCE [LARGE SCALE GENOMIC DNA]</scope>
    <source>
        <strain evidence="2 3">ATCC 49505</strain>
    </source>
</reference>